<name>A0ABR7XVF0_9SPHI</name>
<dbReference type="EMBL" id="JACNYL010000003">
    <property type="protein sequence ID" value="MBD1423018.1"/>
    <property type="molecule type" value="Genomic_DNA"/>
</dbReference>
<dbReference type="Proteomes" id="UP000651112">
    <property type="component" value="Unassembled WGS sequence"/>
</dbReference>
<comment type="caution">
    <text evidence="1">The sequence shown here is derived from an EMBL/GenBank/DDBJ whole genome shotgun (WGS) entry which is preliminary data.</text>
</comment>
<gene>
    <name evidence="1" type="ORF">H8B21_15715</name>
</gene>
<accession>A0ABR7XVF0</accession>
<protein>
    <submittedName>
        <fullName evidence="1">Uncharacterized protein</fullName>
    </submittedName>
</protein>
<organism evidence="1 2">
    <name type="scientific">Sphingobacterium chuzhouense</name>
    <dbReference type="NCBI Taxonomy" id="1742264"/>
    <lineage>
        <taxon>Bacteria</taxon>
        <taxon>Pseudomonadati</taxon>
        <taxon>Bacteroidota</taxon>
        <taxon>Sphingobacteriia</taxon>
        <taxon>Sphingobacteriales</taxon>
        <taxon>Sphingobacteriaceae</taxon>
        <taxon>Sphingobacterium</taxon>
    </lineage>
</organism>
<reference evidence="1 2" key="1">
    <citation type="submission" date="2020-08" db="EMBL/GenBank/DDBJ databases">
        <title>Sphingobacterium sp. DN00404 isolated from aquaculture water.</title>
        <authorList>
            <person name="Zhang M."/>
        </authorList>
    </citation>
    <scope>NUCLEOTIDE SEQUENCE [LARGE SCALE GENOMIC DNA]</scope>
    <source>
        <strain evidence="1 2">KCTC 42746</strain>
    </source>
</reference>
<proteinExistence type="predicted"/>
<evidence type="ECO:0000313" key="2">
    <source>
        <dbReference type="Proteomes" id="UP000651112"/>
    </source>
</evidence>
<keyword evidence="2" id="KW-1185">Reference proteome</keyword>
<sequence length="71" mass="8474">MSKVTFLIRFTGKWHEELKFVPLIIHCIYKKYNPSQKQNRSCDNNNWAKWVVDEDPSQPHAHTTDKDSKSR</sequence>
<dbReference type="RefSeq" id="WP_190314683.1">
    <property type="nucleotide sequence ID" value="NZ_JACNYL010000003.1"/>
</dbReference>
<evidence type="ECO:0000313" key="1">
    <source>
        <dbReference type="EMBL" id="MBD1423018.1"/>
    </source>
</evidence>